<organism evidence="1">
    <name type="scientific">Mesocestoides corti</name>
    <name type="common">Flatworm</name>
    <dbReference type="NCBI Taxonomy" id="53468"/>
    <lineage>
        <taxon>Eukaryota</taxon>
        <taxon>Metazoa</taxon>
        <taxon>Spiralia</taxon>
        <taxon>Lophotrochozoa</taxon>
        <taxon>Platyhelminthes</taxon>
        <taxon>Cestoda</taxon>
        <taxon>Eucestoda</taxon>
        <taxon>Cyclophyllidea</taxon>
        <taxon>Mesocestoididae</taxon>
        <taxon>Mesocestoides</taxon>
    </lineage>
</organism>
<name>A0A5K3FVA6_MESCO</name>
<dbReference type="AlphaFoldDB" id="A0A5K3FVA6"/>
<dbReference type="WBParaSite" id="MCU_012127-RA">
    <property type="protein sequence ID" value="MCU_012127-RA"/>
    <property type="gene ID" value="MCU_012127"/>
</dbReference>
<evidence type="ECO:0000313" key="1">
    <source>
        <dbReference type="WBParaSite" id="MCU_012127-RA"/>
    </source>
</evidence>
<protein>
    <submittedName>
        <fullName evidence="1">Ovule protein</fullName>
    </submittedName>
</protein>
<sequence length="104" mass="11585">MRPPRVDTTTVSPAASNSKVTISQISVPSPTSSSLQFIDFLMEHTITYQLINPKISSEFKTTRWISAFPNAKPRISSCVNHTRLDLCLLHPILTFSSQICDSSF</sequence>
<reference evidence="1" key="1">
    <citation type="submission" date="2019-11" db="UniProtKB">
        <authorList>
            <consortium name="WormBaseParasite"/>
        </authorList>
    </citation>
    <scope>IDENTIFICATION</scope>
</reference>
<accession>A0A5K3FVA6</accession>
<proteinExistence type="predicted"/>